<protein>
    <submittedName>
        <fullName evidence="2">SseB protein N-terminal domain-containing protein</fullName>
    </submittedName>
</protein>
<evidence type="ECO:0000259" key="1">
    <source>
        <dbReference type="Pfam" id="PF07179"/>
    </source>
</evidence>
<organism evidence="2 3">
    <name type="scientific">Pedobacter hartonius</name>
    <dbReference type="NCBI Taxonomy" id="425514"/>
    <lineage>
        <taxon>Bacteria</taxon>
        <taxon>Pseudomonadati</taxon>
        <taxon>Bacteroidota</taxon>
        <taxon>Sphingobacteriia</taxon>
        <taxon>Sphingobacteriales</taxon>
        <taxon>Sphingobacteriaceae</taxon>
        <taxon>Pedobacter</taxon>
    </lineage>
</organism>
<evidence type="ECO:0000313" key="3">
    <source>
        <dbReference type="Proteomes" id="UP000198850"/>
    </source>
</evidence>
<sequence length="153" mass="17160">MGLFDIFKQKKETDPLDSVTEEMIAETEDMELDVLMEKAIQEPAYKSAFYSRVLTDEIIVISVNVNVSEGYQYLEVGTSVEIYSLPDGSIPLFTSIDRIFDNGIVTDDVEFLKMSGADLFSVALGETFIVNPYSEYKNKISASVAERLLDGRM</sequence>
<dbReference type="OrthoDB" id="768046at2"/>
<evidence type="ECO:0000313" key="2">
    <source>
        <dbReference type="EMBL" id="SEB14922.1"/>
    </source>
</evidence>
<dbReference type="InterPro" id="IPR009839">
    <property type="entry name" value="SseB_N"/>
</dbReference>
<proteinExistence type="predicted"/>
<dbReference type="Proteomes" id="UP000198850">
    <property type="component" value="Unassembled WGS sequence"/>
</dbReference>
<dbReference type="Pfam" id="PF07179">
    <property type="entry name" value="SseB"/>
    <property type="match status" value="1"/>
</dbReference>
<dbReference type="STRING" id="425514.SAMN05443550_11285"/>
<name>A0A1H4H1P2_9SPHI</name>
<keyword evidence="3" id="KW-1185">Reference proteome</keyword>
<dbReference type="RefSeq" id="WP_090559370.1">
    <property type="nucleotide sequence ID" value="NZ_FNRA01000012.1"/>
</dbReference>
<gene>
    <name evidence="2" type="ORF">SAMN05443550_11285</name>
</gene>
<reference evidence="2 3" key="1">
    <citation type="submission" date="2016-10" db="EMBL/GenBank/DDBJ databases">
        <authorList>
            <person name="de Groot N.N."/>
        </authorList>
    </citation>
    <scope>NUCLEOTIDE SEQUENCE [LARGE SCALE GENOMIC DNA]</scope>
    <source>
        <strain evidence="2 3">DSM 19033</strain>
    </source>
</reference>
<dbReference type="EMBL" id="FNRA01000012">
    <property type="protein sequence ID" value="SEB14922.1"/>
    <property type="molecule type" value="Genomic_DNA"/>
</dbReference>
<dbReference type="AlphaFoldDB" id="A0A1H4H1P2"/>
<feature type="domain" description="SseB protein N-terminal" evidence="1">
    <location>
        <begin position="37"/>
        <end position="138"/>
    </location>
</feature>
<accession>A0A1H4H1P2</accession>